<dbReference type="AlphaFoldDB" id="G7DZM4"/>
<feature type="region of interest" description="Disordered" evidence="1">
    <location>
        <begin position="115"/>
        <end position="151"/>
    </location>
</feature>
<accession>G7DZM4</accession>
<dbReference type="InParanoid" id="G7DZM4"/>
<reference evidence="3 4" key="1">
    <citation type="journal article" date="2011" name="J. Gen. Appl. Microbiol.">
        <title>Draft genome sequencing of the enigmatic basidiomycete Mixia osmundae.</title>
        <authorList>
            <person name="Nishida H."/>
            <person name="Nagatsuka Y."/>
            <person name="Sugiyama J."/>
        </authorList>
    </citation>
    <scope>NUCLEOTIDE SEQUENCE [LARGE SCALE GENOMIC DNA]</scope>
    <source>
        <strain evidence="4">CBS 9802 / IAM 14324 / JCM 22182 / KY 12970</strain>
    </source>
</reference>
<dbReference type="EMBL" id="BABT02000071">
    <property type="protein sequence ID" value="GAA96034.1"/>
    <property type="molecule type" value="Genomic_DNA"/>
</dbReference>
<evidence type="ECO:0000313" key="4">
    <source>
        <dbReference type="Proteomes" id="UP000009131"/>
    </source>
</evidence>
<dbReference type="HOGENOM" id="CLU_731753_0_0_1"/>
<keyword evidence="4" id="KW-1185">Reference proteome</keyword>
<gene>
    <name evidence="3" type="primary">Mo02694</name>
    <name evidence="3" type="ORF">E5Q_02694</name>
</gene>
<feature type="compositionally biased region" description="Pro residues" evidence="1">
    <location>
        <begin position="265"/>
        <end position="274"/>
    </location>
</feature>
<feature type="compositionally biased region" description="Basic and acidic residues" evidence="1">
    <location>
        <begin position="325"/>
        <end position="335"/>
    </location>
</feature>
<organism evidence="3 4">
    <name type="scientific">Mixia osmundae (strain CBS 9802 / IAM 14324 / JCM 22182 / KY 12970)</name>
    <dbReference type="NCBI Taxonomy" id="764103"/>
    <lineage>
        <taxon>Eukaryota</taxon>
        <taxon>Fungi</taxon>
        <taxon>Dikarya</taxon>
        <taxon>Basidiomycota</taxon>
        <taxon>Pucciniomycotina</taxon>
        <taxon>Mixiomycetes</taxon>
        <taxon>Mixiales</taxon>
        <taxon>Mixiaceae</taxon>
        <taxon>Mixia</taxon>
    </lineage>
</organism>
<feature type="compositionally biased region" description="Pro residues" evidence="1">
    <location>
        <begin position="119"/>
        <end position="139"/>
    </location>
</feature>
<feature type="region of interest" description="Disordered" evidence="1">
    <location>
        <begin position="46"/>
        <end position="103"/>
    </location>
</feature>
<keyword evidence="2" id="KW-1133">Transmembrane helix</keyword>
<proteinExistence type="predicted"/>
<feature type="transmembrane region" description="Helical" evidence="2">
    <location>
        <begin position="20"/>
        <end position="42"/>
    </location>
</feature>
<dbReference type="RefSeq" id="XP_014565557.1">
    <property type="nucleotide sequence ID" value="XM_014710071.1"/>
</dbReference>
<protein>
    <submittedName>
        <fullName evidence="3">Uncharacterized protein</fullName>
    </submittedName>
</protein>
<evidence type="ECO:0000256" key="1">
    <source>
        <dbReference type="SAM" id="MobiDB-lite"/>
    </source>
</evidence>
<evidence type="ECO:0000256" key="2">
    <source>
        <dbReference type="SAM" id="Phobius"/>
    </source>
</evidence>
<keyword evidence="2" id="KW-0472">Membrane</keyword>
<feature type="compositionally biased region" description="Basic and acidic residues" evidence="1">
    <location>
        <begin position="70"/>
        <end position="91"/>
    </location>
</feature>
<dbReference type="Proteomes" id="UP000009131">
    <property type="component" value="Unassembled WGS sequence"/>
</dbReference>
<name>G7DZM4_MIXOS</name>
<reference evidence="3 4" key="2">
    <citation type="journal article" date="2012" name="Open Biol.">
        <title>Characteristics of nucleosomes and linker DNA regions on the genome of the basidiomycete Mixia osmundae revealed by mono- and dinucleosome mapping.</title>
        <authorList>
            <person name="Nishida H."/>
            <person name="Kondo S."/>
            <person name="Matsumoto T."/>
            <person name="Suzuki Y."/>
            <person name="Yoshikawa H."/>
            <person name="Taylor T.D."/>
            <person name="Sugiyama J."/>
        </authorList>
    </citation>
    <scope>NUCLEOTIDE SEQUENCE [LARGE SCALE GENOMIC DNA]</scope>
    <source>
        <strain evidence="4">CBS 9802 / IAM 14324 / JCM 22182 / KY 12970</strain>
    </source>
</reference>
<comment type="caution">
    <text evidence="3">The sequence shown here is derived from an EMBL/GenBank/DDBJ whole genome shotgun (WGS) entry which is preliminary data.</text>
</comment>
<evidence type="ECO:0000313" key="3">
    <source>
        <dbReference type="EMBL" id="GAA96034.1"/>
    </source>
</evidence>
<sequence length="378" mass="42600">MGFSAAHVWAWIKHHKVPVIIVGSLAFIVITVMLFFCFTMCCRQPSRSKDRRYPPQRMLPPTSDDLFATLDRDHDPLRQRSDSVKKLRDDFGGGGESIAPSSSFKSTSRFDFVNAAQPSLPPMPPPPVLPTARPQPPRGAPAHADSYRDDLPPDAIMRDDYRHGHSAIDSEDAYILDYPHQGMPHAVSQHPMARQPSLGSLRRDYGRQGMPMQPLIPMQPPIPMQPLPNHLAPESYVLAPERAASPRPAENYTNDFEYDRYYAPSPMPPPPEQYLPPGAGPRMRTPKPWEPPRHEQYHPAPQEQYHLAPQDRFQQPQPQTRHKNAPIDRSRERNHQSPAQLSPPSADKYAYHSNRSSDNNEDLGSLGGANLRIANPES</sequence>
<keyword evidence="2" id="KW-0812">Transmembrane</keyword>
<feature type="region of interest" description="Disordered" evidence="1">
    <location>
        <begin position="259"/>
        <end position="378"/>
    </location>
</feature>